<dbReference type="RefSeq" id="XP_008028329.1">
    <property type="nucleotide sequence ID" value="XM_008030138.1"/>
</dbReference>
<sequence>MTECFLYRLPNELLLHLFTPIPTLELLRLTTISRRIYSLILRILQTRLVAAAELHSHSVLLECFHPSVKLTEPPYFCTYRGTDGLTRYNETDLNEKDVGRLGQMYNMYSRFRPHRRDLEDGGRKVRPRPGDVPGSRTFPGTAQERYKGETVKQILSLEAHELFTQLIAQTNLVKIGSHNLFTNFVEVEEGVLRVWREWLRDVSDRCIAANKAAPNEPVEELGKGKGKGKAVVREVDEEKADLEDPQILWVTPKKNSGIRFNAREKRLCGQAPILMSADEHVPVSYEIEYDELFIRTSHLLLMLEKSMLQEDNSSGKAVVFGSFG</sequence>
<proteinExistence type="predicted"/>
<reference evidence="3 4" key="2">
    <citation type="journal article" date="2013" name="PLoS Genet.">
        <title>Comparative genome structure, secondary metabolite, and effector coding capacity across Cochliobolus pathogens.</title>
        <authorList>
            <person name="Condon B.J."/>
            <person name="Leng Y."/>
            <person name="Wu D."/>
            <person name="Bushley K.E."/>
            <person name="Ohm R.A."/>
            <person name="Otillar R."/>
            <person name="Martin J."/>
            <person name="Schackwitz W."/>
            <person name="Grimwood J."/>
            <person name="MohdZainudin N."/>
            <person name="Xue C."/>
            <person name="Wang R."/>
            <person name="Manning V.A."/>
            <person name="Dhillon B."/>
            <person name="Tu Z.J."/>
            <person name="Steffenson B.J."/>
            <person name="Salamov A."/>
            <person name="Sun H."/>
            <person name="Lowry S."/>
            <person name="LaButti K."/>
            <person name="Han J."/>
            <person name="Copeland A."/>
            <person name="Lindquist E."/>
            <person name="Barry K."/>
            <person name="Schmutz J."/>
            <person name="Baker S.E."/>
            <person name="Ciuffetti L.M."/>
            <person name="Grigoriev I.V."/>
            <person name="Zhong S."/>
            <person name="Turgeon B.G."/>
        </authorList>
    </citation>
    <scope>NUCLEOTIDE SEQUENCE [LARGE SCALE GENOMIC DNA]</scope>
    <source>
        <strain evidence="4">28A</strain>
    </source>
</reference>
<dbReference type="Proteomes" id="UP000016935">
    <property type="component" value="Unassembled WGS sequence"/>
</dbReference>
<dbReference type="CDD" id="cd09917">
    <property type="entry name" value="F-box_SF"/>
    <property type="match status" value="1"/>
</dbReference>
<keyword evidence="4" id="KW-1185">Reference proteome</keyword>
<gene>
    <name evidence="3" type="ORF">SETTUDRAFT_138527</name>
</gene>
<protein>
    <recommendedName>
        <fullName evidence="2">F-box domain-containing protein</fullName>
    </recommendedName>
</protein>
<dbReference type="SUPFAM" id="SSF81383">
    <property type="entry name" value="F-box domain"/>
    <property type="match status" value="1"/>
</dbReference>
<organism evidence="3 4">
    <name type="scientific">Exserohilum turcicum (strain 28A)</name>
    <name type="common">Northern leaf blight fungus</name>
    <name type="synonym">Setosphaeria turcica</name>
    <dbReference type="NCBI Taxonomy" id="671987"/>
    <lineage>
        <taxon>Eukaryota</taxon>
        <taxon>Fungi</taxon>
        <taxon>Dikarya</taxon>
        <taxon>Ascomycota</taxon>
        <taxon>Pezizomycotina</taxon>
        <taxon>Dothideomycetes</taxon>
        <taxon>Pleosporomycetidae</taxon>
        <taxon>Pleosporales</taxon>
        <taxon>Pleosporineae</taxon>
        <taxon>Pleosporaceae</taxon>
        <taxon>Exserohilum</taxon>
    </lineage>
</organism>
<dbReference type="GeneID" id="19396464"/>
<dbReference type="AlphaFoldDB" id="R0JRW1"/>
<dbReference type="InterPro" id="IPR036047">
    <property type="entry name" value="F-box-like_dom_sf"/>
</dbReference>
<evidence type="ECO:0000313" key="3">
    <source>
        <dbReference type="EMBL" id="EOA83858.1"/>
    </source>
</evidence>
<dbReference type="STRING" id="671987.R0JRW1"/>
<evidence type="ECO:0000313" key="4">
    <source>
        <dbReference type="Proteomes" id="UP000016935"/>
    </source>
</evidence>
<reference evidence="3 4" key="1">
    <citation type="journal article" date="2012" name="PLoS Pathog.">
        <title>Diverse lifestyles and strategies of plant pathogenesis encoded in the genomes of eighteen Dothideomycetes fungi.</title>
        <authorList>
            <person name="Ohm R.A."/>
            <person name="Feau N."/>
            <person name="Henrissat B."/>
            <person name="Schoch C.L."/>
            <person name="Horwitz B.A."/>
            <person name="Barry K.W."/>
            <person name="Condon B.J."/>
            <person name="Copeland A.C."/>
            <person name="Dhillon B."/>
            <person name="Glaser F."/>
            <person name="Hesse C.N."/>
            <person name="Kosti I."/>
            <person name="LaButti K."/>
            <person name="Lindquist E.A."/>
            <person name="Lucas S."/>
            <person name="Salamov A.A."/>
            <person name="Bradshaw R.E."/>
            <person name="Ciuffetti L."/>
            <person name="Hamelin R.C."/>
            <person name="Kema G.H.J."/>
            <person name="Lawrence C."/>
            <person name="Scott J.A."/>
            <person name="Spatafora J.W."/>
            <person name="Turgeon B.G."/>
            <person name="de Wit P.J.G.M."/>
            <person name="Zhong S."/>
            <person name="Goodwin S.B."/>
            <person name="Grigoriev I.V."/>
        </authorList>
    </citation>
    <scope>NUCLEOTIDE SEQUENCE [LARGE SCALE GENOMIC DNA]</scope>
    <source>
        <strain evidence="4">28A</strain>
    </source>
</reference>
<accession>R0JRW1</accession>
<feature type="region of interest" description="Disordered" evidence="1">
    <location>
        <begin position="118"/>
        <end position="138"/>
    </location>
</feature>
<feature type="domain" description="F-box" evidence="2">
    <location>
        <begin position="3"/>
        <end position="40"/>
    </location>
</feature>
<dbReference type="HOGENOM" id="CLU_044875_0_0_1"/>
<dbReference type="eggNOG" id="ENOG502SGAZ">
    <property type="taxonomic scope" value="Eukaryota"/>
</dbReference>
<dbReference type="OrthoDB" id="9981546at2759"/>
<dbReference type="PROSITE" id="PS50181">
    <property type="entry name" value="FBOX"/>
    <property type="match status" value="1"/>
</dbReference>
<evidence type="ECO:0000256" key="1">
    <source>
        <dbReference type="SAM" id="MobiDB-lite"/>
    </source>
</evidence>
<name>R0JRW1_EXST2</name>
<dbReference type="InterPro" id="IPR001810">
    <property type="entry name" value="F-box_dom"/>
</dbReference>
<dbReference type="EMBL" id="KB908814">
    <property type="protein sequence ID" value="EOA83858.1"/>
    <property type="molecule type" value="Genomic_DNA"/>
</dbReference>
<evidence type="ECO:0000259" key="2">
    <source>
        <dbReference type="PROSITE" id="PS50181"/>
    </source>
</evidence>